<dbReference type="InterPro" id="IPR045851">
    <property type="entry name" value="AMP-bd_C_sf"/>
</dbReference>
<keyword evidence="6" id="KW-0007">Acetylation</keyword>
<dbReference type="InterPro" id="IPR042099">
    <property type="entry name" value="ANL_N_sf"/>
</dbReference>
<sequence length="670" mass="73094">MTPTPPADNQLDSMLKETRAFPPSEEFAAHAVATADRYDKAAADRLGYWADQARSVLSWDTDFTETLDWSEAPFAKWFVGGEVNAAYNAVDRHVEAGRGDRVAIHFEGEPGDSRSITYAELKDDVARAANAFESLGLAKGDRVAIYMPMIPETIVTMLACARIGAIHSVVFGGFSSDALRSRIDDAEAKLVVTADGSYRRGKPSPLKPAVDEALSAPGHSVEHVVVVRRNGEDVPVHDIDTWWHDLVPQQSTEHSYVPHDSEHPLFILYTSGTTGKPKGILHTTGGYLTQCAVTHRDSFDLKPEQDVYWCTADVGWVTGHSYIVYGPLVNGATQVVYEGTPDSPHKGRLWEIVQKYRVTQFYTAPTLIRTCMKWGREIPDQYDLSSLRVLGTVGEAINPEAWMWYREVIGANNGPGNPSKEHPAPIVDTWWQTETGAHMIAPLPGVTATKPGSAQTAVPGVEIGVVDEMGTPLDTGEAGLLVIKEPWPSMLRGIWKNPERYQETYWARFGDVYFAGDGARTDDDGDIWLMGRVDDVMNVSGHRLSTTEIESALVSHEAVAEAAVVGAKDATTGEAVVAFVILRGDAEGGDPAQKEQELRAHVGQEIGPIAKPRNVLVVPELPKTRSGKIMRRLLKDVAEGREAGDASTLADPSVMQQIAEDMRAKHGADA</sequence>
<dbReference type="Pfam" id="PF00501">
    <property type="entry name" value="AMP-binding"/>
    <property type="match status" value="1"/>
</dbReference>
<dbReference type="InterPro" id="IPR011904">
    <property type="entry name" value="Ac_CoA_lig"/>
</dbReference>
<dbReference type="InterPro" id="IPR032387">
    <property type="entry name" value="ACAS_N"/>
</dbReference>
<evidence type="ECO:0000259" key="9">
    <source>
        <dbReference type="Pfam" id="PF13193"/>
    </source>
</evidence>
<evidence type="ECO:0000256" key="3">
    <source>
        <dbReference type="ARBA" id="ARBA00022598"/>
    </source>
</evidence>
<evidence type="ECO:0000313" key="11">
    <source>
        <dbReference type="EMBL" id="GAA3064428.1"/>
    </source>
</evidence>
<keyword evidence="3 11" id="KW-0436">Ligase</keyword>
<evidence type="ECO:0000259" key="10">
    <source>
        <dbReference type="Pfam" id="PF16177"/>
    </source>
</evidence>
<proteinExistence type="inferred from homology"/>
<reference evidence="12" key="1">
    <citation type="journal article" date="2019" name="Int. J. Syst. Evol. Microbiol.">
        <title>The Global Catalogue of Microorganisms (GCM) 10K type strain sequencing project: providing services to taxonomists for standard genome sequencing and annotation.</title>
        <authorList>
            <consortium name="The Broad Institute Genomics Platform"/>
            <consortium name="The Broad Institute Genome Sequencing Center for Infectious Disease"/>
            <person name="Wu L."/>
            <person name="Ma J."/>
        </authorList>
    </citation>
    <scope>NUCLEOTIDE SEQUENCE [LARGE SCALE GENOMIC DNA]</scope>
    <source>
        <strain evidence="12">JCM 14309</strain>
    </source>
</reference>
<feature type="domain" description="AMP-binding enzyme C-terminal" evidence="9">
    <location>
        <begin position="548"/>
        <end position="628"/>
    </location>
</feature>
<dbReference type="GO" id="GO:0016874">
    <property type="term" value="F:ligase activity"/>
    <property type="evidence" value="ECO:0007669"/>
    <property type="project" value="UniProtKB-KW"/>
</dbReference>
<dbReference type="PANTHER" id="PTHR24095">
    <property type="entry name" value="ACETYL-COENZYME A SYNTHETASE"/>
    <property type="match status" value="1"/>
</dbReference>
<dbReference type="Pfam" id="PF16177">
    <property type="entry name" value="ACAS_N"/>
    <property type="match status" value="1"/>
</dbReference>
<feature type="domain" description="AMP-dependent synthetase/ligase" evidence="8">
    <location>
        <begin position="96"/>
        <end position="495"/>
    </location>
</feature>
<dbReference type="Proteomes" id="UP001500236">
    <property type="component" value="Unassembled WGS sequence"/>
</dbReference>
<comment type="caution">
    <text evidence="11">The sequence shown here is derived from an EMBL/GenBank/DDBJ whole genome shotgun (WGS) entry which is preliminary data.</text>
</comment>
<dbReference type="NCBIfam" id="TIGR02188">
    <property type="entry name" value="Ac_CoA_lig_AcsA"/>
    <property type="match status" value="1"/>
</dbReference>
<dbReference type="EMBL" id="BAAAVT010000009">
    <property type="protein sequence ID" value="GAA3064428.1"/>
    <property type="molecule type" value="Genomic_DNA"/>
</dbReference>
<dbReference type="NCBIfam" id="NF001208">
    <property type="entry name" value="PRK00174.1"/>
    <property type="match status" value="1"/>
</dbReference>
<evidence type="ECO:0000313" key="12">
    <source>
        <dbReference type="Proteomes" id="UP001500236"/>
    </source>
</evidence>
<dbReference type="Pfam" id="PF13193">
    <property type="entry name" value="AMP-binding_C"/>
    <property type="match status" value="1"/>
</dbReference>
<feature type="domain" description="Acetyl-coenzyme A synthetase N-terminal" evidence="10">
    <location>
        <begin position="36"/>
        <end position="89"/>
    </location>
</feature>
<dbReference type="Gene3D" id="3.30.300.30">
    <property type="match status" value="1"/>
</dbReference>
<evidence type="ECO:0000256" key="1">
    <source>
        <dbReference type="ARBA" id="ARBA00006432"/>
    </source>
</evidence>
<keyword evidence="5" id="KW-0067">ATP-binding</keyword>
<accession>A0ABP6M1T0</accession>
<evidence type="ECO:0000256" key="2">
    <source>
        <dbReference type="ARBA" id="ARBA00013275"/>
    </source>
</evidence>
<dbReference type="InterPro" id="IPR020845">
    <property type="entry name" value="AMP-binding_CS"/>
</dbReference>
<dbReference type="CDD" id="cd05966">
    <property type="entry name" value="ACS"/>
    <property type="match status" value="1"/>
</dbReference>
<evidence type="ECO:0000256" key="5">
    <source>
        <dbReference type="ARBA" id="ARBA00022840"/>
    </source>
</evidence>
<dbReference type="InterPro" id="IPR000873">
    <property type="entry name" value="AMP-dep_synth/lig_dom"/>
</dbReference>
<dbReference type="EC" id="6.2.1.1" evidence="2 7"/>
<dbReference type="RefSeq" id="WP_344685803.1">
    <property type="nucleotide sequence ID" value="NZ_BAAAVT010000009.1"/>
</dbReference>
<evidence type="ECO:0000256" key="6">
    <source>
        <dbReference type="ARBA" id="ARBA00022990"/>
    </source>
</evidence>
<protein>
    <recommendedName>
        <fullName evidence="2 7">Acetate--CoA ligase</fullName>
        <ecNumber evidence="2 7">6.2.1.1</ecNumber>
    </recommendedName>
</protein>
<evidence type="ECO:0000256" key="7">
    <source>
        <dbReference type="NCBIfam" id="TIGR02188"/>
    </source>
</evidence>
<evidence type="ECO:0000256" key="4">
    <source>
        <dbReference type="ARBA" id="ARBA00022741"/>
    </source>
</evidence>
<dbReference type="SUPFAM" id="SSF56801">
    <property type="entry name" value="Acetyl-CoA synthetase-like"/>
    <property type="match status" value="1"/>
</dbReference>
<keyword evidence="4" id="KW-0547">Nucleotide-binding</keyword>
<dbReference type="Gene3D" id="3.40.50.12780">
    <property type="entry name" value="N-terminal domain of ligase-like"/>
    <property type="match status" value="1"/>
</dbReference>
<dbReference type="PANTHER" id="PTHR24095:SF14">
    <property type="entry name" value="ACETYL-COENZYME A SYNTHETASE 1"/>
    <property type="match status" value="1"/>
</dbReference>
<dbReference type="InterPro" id="IPR025110">
    <property type="entry name" value="AMP-bd_C"/>
</dbReference>
<name>A0ABP6M1T0_9MICC</name>
<organism evidence="11 12">
    <name type="scientific">Nesterenkonia aethiopica</name>
    <dbReference type="NCBI Taxonomy" id="269144"/>
    <lineage>
        <taxon>Bacteria</taxon>
        <taxon>Bacillati</taxon>
        <taxon>Actinomycetota</taxon>
        <taxon>Actinomycetes</taxon>
        <taxon>Micrococcales</taxon>
        <taxon>Micrococcaceae</taxon>
        <taxon>Nesterenkonia</taxon>
    </lineage>
</organism>
<keyword evidence="12" id="KW-1185">Reference proteome</keyword>
<comment type="similarity">
    <text evidence="1">Belongs to the ATP-dependent AMP-binding enzyme family.</text>
</comment>
<dbReference type="PROSITE" id="PS00455">
    <property type="entry name" value="AMP_BINDING"/>
    <property type="match status" value="1"/>
</dbReference>
<gene>
    <name evidence="11" type="primary">acs_1</name>
    <name evidence="11" type="ORF">GCM10010529_16850</name>
</gene>
<evidence type="ECO:0000259" key="8">
    <source>
        <dbReference type="Pfam" id="PF00501"/>
    </source>
</evidence>